<evidence type="ECO:0000313" key="3">
    <source>
        <dbReference type="Proteomes" id="UP000765509"/>
    </source>
</evidence>
<dbReference type="OrthoDB" id="4026416at2759"/>
<gene>
    <name evidence="2" type="ORF">O181_023219</name>
</gene>
<proteinExistence type="predicted"/>
<name>A0A9Q3GYF9_9BASI</name>
<feature type="domain" description="Reverse transcriptase Ty1/copia-type" evidence="1">
    <location>
        <begin position="1"/>
        <end position="122"/>
    </location>
</feature>
<dbReference type="AlphaFoldDB" id="A0A9Q3GYF9"/>
<dbReference type="Proteomes" id="UP000765509">
    <property type="component" value="Unassembled WGS sequence"/>
</dbReference>
<accession>A0A9Q3GYF9</accession>
<dbReference type="InterPro" id="IPR013103">
    <property type="entry name" value="RVT_2"/>
</dbReference>
<evidence type="ECO:0000313" key="2">
    <source>
        <dbReference type="EMBL" id="MBW0483504.1"/>
    </source>
</evidence>
<comment type="caution">
    <text evidence="2">The sequence shown here is derived from an EMBL/GenBank/DDBJ whole genome shotgun (WGS) entry which is preliminary data.</text>
</comment>
<reference evidence="2" key="1">
    <citation type="submission" date="2021-03" db="EMBL/GenBank/DDBJ databases">
        <title>Draft genome sequence of rust myrtle Austropuccinia psidii MF-1, a brazilian biotype.</title>
        <authorList>
            <person name="Quecine M.C."/>
            <person name="Pachon D.M.R."/>
            <person name="Bonatelli M.L."/>
            <person name="Correr F.H."/>
            <person name="Franceschini L.M."/>
            <person name="Leite T.F."/>
            <person name="Margarido G.R.A."/>
            <person name="Almeida C.A."/>
            <person name="Ferrarezi J.A."/>
            <person name="Labate C.A."/>
        </authorList>
    </citation>
    <scope>NUCLEOTIDE SEQUENCE</scope>
    <source>
        <strain evidence="2">MF-1</strain>
    </source>
</reference>
<protein>
    <recommendedName>
        <fullName evidence="1">Reverse transcriptase Ty1/copia-type domain-containing protein</fullName>
    </recommendedName>
</protein>
<dbReference type="Pfam" id="PF07727">
    <property type="entry name" value="RVT_2"/>
    <property type="match status" value="1"/>
</dbReference>
<evidence type="ECO:0000259" key="1">
    <source>
        <dbReference type="Pfam" id="PF07727"/>
    </source>
</evidence>
<organism evidence="2 3">
    <name type="scientific">Austropuccinia psidii MF-1</name>
    <dbReference type="NCBI Taxonomy" id="1389203"/>
    <lineage>
        <taxon>Eukaryota</taxon>
        <taxon>Fungi</taxon>
        <taxon>Dikarya</taxon>
        <taxon>Basidiomycota</taxon>
        <taxon>Pucciniomycotina</taxon>
        <taxon>Pucciniomycetes</taxon>
        <taxon>Pucciniales</taxon>
        <taxon>Sphaerophragmiaceae</taxon>
        <taxon>Austropuccinia</taxon>
    </lineage>
</organism>
<keyword evidence="3" id="KW-1185">Reference proteome</keyword>
<dbReference type="EMBL" id="AVOT02007258">
    <property type="protein sequence ID" value="MBW0483504.1"/>
    <property type="molecule type" value="Genomic_DNA"/>
</dbReference>
<sequence>MDVRCAFLNGKPEEKLHIYRPSGYSDHPETHVFVLNKSLYGLKQSPRCWHKVLKNTLISIGLTPCFTDPCLYYSQDKRKPFWLFIHVDNLVLGGTWNQSFKLKIKMFFEMEYQGEIKYALGI</sequence>